<gene>
    <name evidence="1" type="ORF">HPB49_016395</name>
</gene>
<accession>A0ACB8DDV1</accession>
<evidence type="ECO:0000313" key="2">
    <source>
        <dbReference type="Proteomes" id="UP000821865"/>
    </source>
</evidence>
<proteinExistence type="predicted"/>
<sequence length="482" mass="52587">MSGSTNATTCAPWDSSPAPQSELGLALALLNMVVHIPFNDLPVVEDYQLGQLRPEYDYVIGCVIANQLSEDPDVTVLLLEAGGLEAASRQVPFAAPMNLRGDDDWEDRSVPQKNAALSFHEQVNFEGTRAVGASFTRFGRPGTVSAKREVILSAGTVGSTQHLLLSGLGPKEELKQLQIPIVADLPVGRNLQDHPTLPLGVPIRTDVQAGIGPFSLEDIAQHARNRTGTIFIPASMEFLQFLVTDYATNPDIPDVEVATMSISPARETLKTTMTQWGLLPEVFDSYIGPVNGQPGFQAVTILNRPRFRGSITLRSTDPYEHPNIDPRILEHPDDARAAAQGTHTSLSADCTKIFIDKILSTDAMKSIGAKLWDSTFTPCADAGPRWSEQYIECLFRHTALPIWHLCCTVAMGSHSEAVLDERLRVRGNVTGLRVADASVMPDIVSGHTNAPSMMIGSKAADMIIEDNEERHSKKRRRTTGRH</sequence>
<comment type="caution">
    <text evidence="1">The sequence shown here is derived from an EMBL/GenBank/DDBJ whole genome shotgun (WGS) entry which is preliminary data.</text>
</comment>
<reference evidence="1" key="1">
    <citation type="submission" date="2020-05" db="EMBL/GenBank/DDBJ databases">
        <title>Large-scale comparative analyses of tick genomes elucidate their genetic diversity and vector capacities.</title>
        <authorList>
            <person name="Jia N."/>
            <person name="Wang J."/>
            <person name="Shi W."/>
            <person name="Du L."/>
            <person name="Sun Y."/>
            <person name="Zhan W."/>
            <person name="Jiang J."/>
            <person name="Wang Q."/>
            <person name="Zhang B."/>
            <person name="Ji P."/>
            <person name="Sakyi L.B."/>
            <person name="Cui X."/>
            <person name="Yuan T."/>
            <person name="Jiang B."/>
            <person name="Yang W."/>
            <person name="Lam T.T.-Y."/>
            <person name="Chang Q."/>
            <person name="Ding S."/>
            <person name="Wang X."/>
            <person name="Zhu J."/>
            <person name="Ruan X."/>
            <person name="Zhao L."/>
            <person name="Wei J."/>
            <person name="Que T."/>
            <person name="Du C."/>
            <person name="Cheng J."/>
            <person name="Dai P."/>
            <person name="Han X."/>
            <person name="Huang E."/>
            <person name="Gao Y."/>
            <person name="Liu J."/>
            <person name="Shao H."/>
            <person name="Ye R."/>
            <person name="Li L."/>
            <person name="Wei W."/>
            <person name="Wang X."/>
            <person name="Wang C."/>
            <person name="Yang T."/>
            <person name="Huo Q."/>
            <person name="Li W."/>
            <person name="Guo W."/>
            <person name="Chen H."/>
            <person name="Zhou L."/>
            <person name="Ni X."/>
            <person name="Tian J."/>
            <person name="Zhou Y."/>
            <person name="Sheng Y."/>
            <person name="Liu T."/>
            <person name="Pan Y."/>
            <person name="Xia L."/>
            <person name="Li J."/>
            <person name="Zhao F."/>
            <person name="Cao W."/>
        </authorList>
    </citation>
    <scope>NUCLEOTIDE SEQUENCE</scope>
    <source>
        <strain evidence="1">Dsil-2018</strain>
    </source>
</reference>
<dbReference type="EMBL" id="CM023471">
    <property type="protein sequence ID" value="KAH7966449.1"/>
    <property type="molecule type" value="Genomic_DNA"/>
</dbReference>
<name>A0ACB8DDV1_DERSI</name>
<dbReference type="Proteomes" id="UP000821865">
    <property type="component" value="Chromosome 2"/>
</dbReference>
<protein>
    <submittedName>
        <fullName evidence="1">Uncharacterized protein</fullName>
    </submittedName>
</protein>
<organism evidence="1 2">
    <name type="scientific">Dermacentor silvarum</name>
    <name type="common">Tick</name>
    <dbReference type="NCBI Taxonomy" id="543639"/>
    <lineage>
        <taxon>Eukaryota</taxon>
        <taxon>Metazoa</taxon>
        <taxon>Ecdysozoa</taxon>
        <taxon>Arthropoda</taxon>
        <taxon>Chelicerata</taxon>
        <taxon>Arachnida</taxon>
        <taxon>Acari</taxon>
        <taxon>Parasitiformes</taxon>
        <taxon>Ixodida</taxon>
        <taxon>Ixodoidea</taxon>
        <taxon>Ixodidae</taxon>
        <taxon>Rhipicephalinae</taxon>
        <taxon>Dermacentor</taxon>
    </lineage>
</organism>
<evidence type="ECO:0000313" key="1">
    <source>
        <dbReference type="EMBL" id="KAH7966449.1"/>
    </source>
</evidence>
<keyword evidence="2" id="KW-1185">Reference proteome</keyword>